<feature type="compositionally biased region" description="Polar residues" evidence="1">
    <location>
        <begin position="262"/>
        <end position="274"/>
    </location>
</feature>
<feature type="compositionally biased region" description="Basic and acidic residues" evidence="1">
    <location>
        <begin position="226"/>
        <end position="246"/>
    </location>
</feature>
<evidence type="ECO:0000313" key="3">
    <source>
        <dbReference type="Proteomes" id="UP000224006"/>
    </source>
</evidence>
<protein>
    <submittedName>
        <fullName evidence="2">Uncharacterized protein</fullName>
    </submittedName>
</protein>
<feature type="region of interest" description="Disordered" evidence="1">
    <location>
        <begin position="137"/>
        <end position="364"/>
    </location>
</feature>
<dbReference type="VEuPathDB" id="ToxoDB:BESB_058960"/>
<feature type="region of interest" description="Disordered" evidence="1">
    <location>
        <begin position="668"/>
        <end position="701"/>
    </location>
</feature>
<comment type="caution">
    <text evidence="2">The sequence shown here is derived from an EMBL/GenBank/DDBJ whole genome shotgun (WGS) entry which is preliminary data.</text>
</comment>
<gene>
    <name evidence="2" type="ORF">BESB_058960</name>
</gene>
<feature type="region of interest" description="Disordered" evidence="1">
    <location>
        <begin position="376"/>
        <end position="512"/>
    </location>
</feature>
<feature type="compositionally biased region" description="Basic and acidic residues" evidence="1">
    <location>
        <begin position="109"/>
        <end position="119"/>
    </location>
</feature>
<dbReference type="AlphaFoldDB" id="A0A2A9MAU9"/>
<dbReference type="KEGG" id="bbes:BESB_058960"/>
<feature type="compositionally biased region" description="Low complexity" evidence="1">
    <location>
        <begin position="469"/>
        <end position="488"/>
    </location>
</feature>
<dbReference type="GeneID" id="40310824"/>
<feature type="region of interest" description="Disordered" evidence="1">
    <location>
        <begin position="109"/>
        <end position="128"/>
    </location>
</feature>
<sequence>MFSRTAATAMYPPNHQHQGPRPSQGMPPHHTPPVQQLGQSPSNVYPPGEALASYSSQNAGGLPHASDSHSKTPAPSPFSHYSGASAAGTAYPGRAPVAVPAHPARGHYEVRRGASERSHQGAKGVRQAYHAAQEFSSLPHTSPIPHHASRGAAYPIPSQASPPRPHEIIVGSPASYDHGRMSPQSGVPSVPAHAQHPSQAVPQTHTQPHPLLPHQQPYPNAGGSLGREERPDRDDKSRDDGVETSRARLPMAAQASEHGDAGSQQVGHVSQPLAQQPYARPPYEAAPSVPLVGSASSTSASDGLDGSASLFSVAGGRSRSQARPPSSWSAGSAGEAQWPQMPAAASRSAGATPQGSDLQSVDQGFAVPTVVHGMASAALQPPRPSAPARDTAGGAPAPPVTANSSYRSPLRGAAHAESSPRSVSSHASSQDSNASGDLASAAGAGMSPRQRAAAAAAASSFLPGVGSLSPSRAAASARADAAPRQQSPSLAGPNMLPALVSSGQRVGGSPLPPEHLARLLHARRARIRRNPLLRYLEGSCSSQPTGQSKKRGRPGSDDADGKKSRSPEEASSLHAKPMIRGCRTPINIDLYYGGAERLGQTPGGLSPAGGGFASGAASLFGSAGGAAGSGSVASHAPGALKSQARSAIVLKGCSGLANWTKNCAEGGAGREGGARGVVPGARSGAGGDDLSSQLDRAKGSQVGAAPSAAAAAAAAAAKDDSLQWCHQQIQQVIRQHPEISAAAAKSRGYRPLFHQSVLAEAAMTGGIGGMAPASPSGAWATYNGAGAEGAGGWKQWREADVISPAPQLEELLVVLAAAVKVHVAELMTLACAAEAAEYAARDLQGASPLGADVSNLPDPTSSSAFAGDNDRPRRVLCVRHILAAAAQIPALD</sequence>
<proteinExistence type="predicted"/>
<feature type="compositionally biased region" description="Polar residues" evidence="1">
    <location>
        <begin position="349"/>
        <end position="362"/>
    </location>
</feature>
<feature type="compositionally biased region" description="Low complexity" evidence="1">
    <location>
        <begin position="202"/>
        <end position="217"/>
    </location>
</feature>
<feature type="region of interest" description="Disordered" evidence="1">
    <location>
        <begin position="1"/>
        <end position="89"/>
    </location>
</feature>
<evidence type="ECO:0000256" key="1">
    <source>
        <dbReference type="SAM" id="MobiDB-lite"/>
    </source>
</evidence>
<accession>A0A2A9MAU9</accession>
<dbReference type="EMBL" id="NWUJ01000005">
    <property type="protein sequence ID" value="PFH35009.1"/>
    <property type="molecule type" value="Genomic_DNA"/>
</dbReference>
<name>A0A2A9MAU9_BESBE</name>
<dbReference type="RefSeq" id="XP_029219018.1">
    <property type="nucleotide sequence ID" value="XM_029364310.1"/>
</dbReference>
<organism evidence="2 3">
    <name type="scientific">Besnoitia besnoiti</name>
    <name type="common">Apicomplexan protozoan</name>
    <dbReference type="NCBI Taxonomy" id="94643"/>
    <lineage>
        <taxon>Eukaryota</taxon>
        <taxon>Sar</taxon>
        <taxon>Alveolata</taxon>
        <taxon>Apicomplexa</taxon>
        <taxon>Conoidasida</taxon>
        <taxon>Coccidia</taxon>
        <taxon>Eucoccidiorida</taxon>
        <taxon>Eimeriorina</taxon>
        <taxon>Sarcocystidae</taxon>
        <taxon>Besnoitia</taxon>
    </lineage>
</organism>
<feature type="region of interest" description="Disordered" evidence="1">
    <location>
        <begin position="535"/>
        <end position="578"/>
    </location>
</feature>
<evidence type="ECO:0000313" key="2">
    <source>
        <dbReference type="EMBL" id="PFH35009.1"/>
    </source>
</evidence>
<keyword evidence="3" id="KW-1185">Reference proteome</keyword>
<dbReference type="Proteomes" id="UP000224006">
    <property type="component" value="Chromosome V"/>
</dbReference>
<feature type="compositionally biased region" description="Polar residues" evidence="1">
    <location>
        <begin position="33"/>
        <end position="43"/>
    </location>
</feature>
<feature type="compositionally biased region" description="Low complexity" evidence="1">
    <location>
        <begin position="419"/>
        <end position="445"/>
    </location>
</feature>
<feature type="compositionally biased region" description="Basic and acidic residues" evidence="1">
    <location>
        <begin position="554"/>
        <end position="568"/>
    </location>
</feature>
<feature type="compositionally biased region" description="Polar residues" evidence="1">
    <location>
        <begin position="318"/>
        <end position="330"/>
    </location>
</feature>
<reference evidence="2 3" key="1">
    <citation type="submission" date="2017-09" db="EMBL/GenBank/DDBJ databases">
        <title>Genome sequencing of Besnoitia besnoiti strain Bb-Ger1.</title>
        <authorList>
            <person name="Schares G."/>
            <person name="Venepally P."/>
            <person name="Lorenzi H.A."/>
        </authorList>
    </citation>
    <scope>NUCLEOTIDE SEQUENCE [LARGE SCALE GENOMIC DNA]</scope>
    <source>
        <strain evidence="2 3">Bb-Ger1</strain>
    </source>
</reference>
<dbReference type="OrthoDB" id="332540at2759"/>